<evidence type="ECO:0000256" key="5">
    <source>
        <dbReference type="ARBA" id="ARBA00022801"/>
    </source>
</evidence>
<dbReference type="PROSITE" id="PS50878">
    <property type="entry name" value="RT_POL"/>
    <property type="match status" value="1"/>
</dbReference>
<keyword evidence="1" id="KW-0808">Transferase</keyword>
<organism evidence="8 9">
    <name type="scientific">Littorina saxatilis</name>
    <dbReference type="NCBI Taxonomy" id="31220"/>
    <lineage>
        <taxon>Eukaryota</taxon>
        <taxon>Metazoa</taxon>
        <taxon>Spiralia</taxon>
        <taxon>Lophotrochozoa</taxon>
        <taxon>Mollusca</taxon>
        <taxon>Gastropoda</taxon>
        <taxon>Caenogastropoda</taxon>
        <taxon>Littorinimorpha</taxon>
        <taxon>Littorinoidea</taxon>
        <taxon>Littorinidae</taxon>
        <taxon>Littorina</taxon>
    </lineage>
</organism>
<dbReference type="Gene3D" id="3.10.20.370">
    <property type="match status" value="1"/>
</dbReference>
<gene>
    <name evidence="8" type="ORF">V1264_003313</name>
</gene>
<keyword evidence="9" id="KW-1185">Reference proteome</keyword>
<dbReference type="CDD" id="cd01647">
    <property type="entry name" value="RT_LTR"/>
    <property type="match status" value="1"/>
</dbReference>
<sequence>MEKVDGPTPWVSPIVVVPKPNGEIRLCVDMRRANEAVERQRYPMPTVEETLIEMNGSTVFTKLDLKWGFHQLELDEESRGITTFASHNGLYRYRRLNFGICSAPELYQFTIQQVLQDCEGARNMTDDIIVHGKNMEEHEQRLEKVLDKLEKSGLTLNAQKCVFRIKEIEYMGFVLNEKGVSPAPSKVEDVKNARRPESAAEVRSFLGLVNFNAKFIRNLAAKAETLRKLTRQGVTFRWGKDEEEAFCTLKADLTEAVTLGYFGTQAETRIVADAGPVALGAVLIQRQNGENRVISYASRSLSDVERRYSQTEKEALGLVWACEKFHQYVYGVKFELITDHRPLEFIYSKRSKPSARIERWVLRLQSYNFTVKYRPGKTNIADPLSRLVDKEKKTNRYSRRSRRLHLPRYKRSSSQSNVDVRD</sequence>
<evidence type="ECO:0000259" key="7">
    <source>
        <dbReference type="PROSITE" id="PS50878"/>
    </source>
</evidence>
<evidence type="ECO:0000313" key="8">
    <source>
        <dbReference type="EMBL" id="KAK7099126.1"/>
    </source>
</evidence>
<protein>
    <recommendedName>
        <fullName evidence="7">Reverse transcriptase domain-containing protein</fullName>
    </recommendedName>
</protein>
<keyword evidence="2" id="KW-0548">Nucleotidyltransferase</keyword>
<name>A0AAN9B5R7_9CAEN</name>
<evidence type="ECO:0000256" key="6">
    <source>
        <dbReference type="ARBA" id="ARBA00022918"/>
    </source>
</evidence>
<dbReference type="Proteomes" id="UP001374579">
    <property type="component" value="Unassembled WGS sequence"/>
</dbReference>
<feature type="domain" description="Reverse transcriptase" evidence="7">
    <location>
        <begin position="1"/>
        <end position="175"/>
    </location>
</feature>
<dbReference type="InterPro" id="IPR050951">
    <property type="entry name" value="Retrovirus_Pol_polyprotein"/>
</dbReference>
<evidence type="ECO:0000256" key="2">
    <source>
        <dbReference type="ARBA" id="ARBA00022695"/>
    </source>
</evidence>
<accession>A0AAN9B5R7</accession>
<dbReference type="Pfam" id="PF17917">
    <property type="entry name" value="RT_RNaseH"/>
    <property type="match status" value="1"/>
</dbReference>
<dbReference type="GO" id="GO:0003964">
    <property type="term" value="F:RNA-directed DNA polymerase activity"/>
    <property type="evidence" value="ECO:0007669"/>
    <property type="project" value="UniProtKB-KW"/>
</dbReference>
<evidence type="ECO:0000256" key="1">
    <source>
        <dbReference type="ARBA" id="ARBA00022679"/>
    </source>
</evidence>
<dbReference type="PANTHER" id="PTHR37984:SF11">
    <property type="entry name" value="INTEGRASE CATALYTIC DOMAIN-CONTAINING PROTEIN"/>
    <property type="match status" value="1"/>
</dbReference>
<dbReference type="GO" id="GO:0004519">
    <property type="term" value="F:endonuclease activity"/>
    <property type="evidence" value="ECO:0007669"/>
    <property type="project" value="UniProtKB-KW"/>
</dbReference>
<dbReference type="PANTHER" id="PTHR37984">
    <property type="entry name" value="PROTEIN CBG26694"/>
    <property type="match status" value="1"/>
</dbReference>
<dbReference type="FunFam" id="3.10.20.370:FF:000001">
    <property type="entry name" value="Retrovirus-related Pol polyprotein from transposon 17.6-like protein"/>
    <property type="match status" value="1"/>
</dbReference>
<dbReference type="AlphaFoldDB" id="A0AAN9B5R7"/>
<keyword evidence="5" id="KW-0378">Hydrolase</keyword>
<dbReference type="FunFam" id="3.30.70.270:FF:000020">
    <property type="entry name" value="Transposon Tf2-6 polyprotein-like Protein"/>
    <property type="match status" value="1"/>
</dbReference>
<dbReference type="InterPro" id="IPR041373">
    <property type="entry name" value="RT_RNaseH"/>
</dbReference>
<proteinExistence type="predicted"/>
<dbReference type="SUPFAM" id="SSF56672">
    <property type="entry name" value="DNA/RNA polymerases"/>
    <property type="match status" value="1"/>
</dbReference>
<dbReference type="Pfam" id="PF00078">
    <property type="entry name" value="RVT_1"/>
    <property type="match status" value="1"/>
</dbReference>
<keyword evidence="4" id="KW-0255">Endonuclease</keyword>
<comment type="caution">
    <text evidence="8">The sequence shown here is derived from an EMBL/GenBank/DDBJ whole genome shotgun (WGS) entry which is preliminary data.</text>
</comment>
<keyword evidence="6" id="KW-0695">RNA-directed DNA polymerase</keyword>
<evidence type="ECO:0000256" key="3">
    <source>
        <dbReference type="ARBA" id="ARBA00022722"/>
    </source>
</evidence>
<dbReference type="InterPro" id="IPR000477">
    <property type="entry name" value="RT_dom"/>
</dbReference>
<evidence type="ECO:0000313" key="9">
    <source>
        <dbReference type="Proteomes" id="UP001374579"/>
    </source>
</evidence>
<dbReference type="GO" id="GO:0016787">
    <property type="term" value="F:hydrolase activity"/>
    <property type="evidence" value="ECO:0007669"/>
    <property type="project" value="UniProtKB-KW"/>
</dbReference>
<dbReference type="Gene3D" id="3.10.10.10">
    <property type="entry name" value="HIV Type 1 Reverse Transcriptase, subunit A, domain 1"/>
    <property type="match status" value="1"/>
</dbReference>
<dbReference type="CDD" id="cd09274">
    <property type="entry name" value="RNase_HI_RT_Ty3"/>
    <property type="match status" value="1"/>
</dbReference>
<dbReference type="EMBL" id="JBAMIC010000012">
    <property type="protein sequence ID" value="KAK7099126.1"/>
    <property type="molecule type" value="Genomic_DNA"/>
</dbReference>
<dbReference type="Gene3D" id="3.30.70.270">
    <property type="match status" value="2"/>
</dbReference>
<dbReference type="InterPro" id="IPR043128">
    <property type="entry name" value="Rev_trsase/Diguanyl_cyclase"/>
</dbReference>
<reference evidence="8 9" key="1">
    <citation type="submission" date="2024-02" db="EMBL/GenBank/DDBJ databases">
        <title>Chromosome-scale genome assembly of the rough periwinkle Littorina saxatilis.</title>
        <authorList>
            <person name="De Jode A."/>
            <person name="Faria R."/>
            <person name="Formenti G."/>
            <person name="Sims Y."/>
            <person name="Smith T.P."/>
            <person name="Tracey A."/>
            <person name="Wood J.M.D."/>
            <person name="Zagrodzka Z.B."/>
            <person name="Johannesson K."/>
            <person name="Butlin R.K."/>
            <person name="Leder E.H."/>
        </authorList>
    </citation>
    <scope>NUCLEOTIDE SEQUENCE [LARGE SCALE GENOMIC DNA]</scope>
    <source>
        <strain evidence="8">Snail1</strain>
        <tissue evidence="8">Muscle</tissue>
    </source>
</reference>
<keyword evidence="3" id="KW-0540">Nuclease</keyword>
<evidence type="ECO:0000256" key="4">
    <source>
        <dbReference type="ARBA" id="ARBA00022759"/>
    </source>
</evidence>
<dbReference type="InterPro" id="IPR043502">
    <property type="entry name" value="DNA/RNA_pol_sf"/>
</dbReference>